<name>A0A834P3M2_VESPE</name>
<evidence type="ECO:0000313" key="3">
    <source>
        <dbReference type="EMBL" id="KAF7427133.1"/>
    </source>
</evidence>
<keyword evidence="2" id="KW-1133">Transmembrane helix</keyword>
<keyword evidence="4" id="KW-1185">Reference proteome</keyword>
<protein>
    <submittedName>
        <fullName evidence="3">Uncharacterized protein</fullName>
    </submittedName>
</protein>
<organism evidence="3 4">
    <name type="scientific">Vespula pensylvanica</name>
    <name type="common">Western yellow jacket</name>
    <name type="synonym">Wasp</name>
    <dbReference type="NCBI Taxonomy" id="30213"/>
    <lineage>
        <taxon>Eukaryota</taxon>
        <taxon>Metazoa</taxon>
        <taxon>Ecdysozoa</taxon>
        <taxon>Arthropoda</taxon>
        <taxon>Hexapoda</taxon>
        <taxon>Insecta</taxon>
        <taxon>Pterygota</taxon>
        <taxon>Neoptera</taxon>
        <taxon>Endopterygota</taxon>
        <taxon>Hymenoptera</taxon>
        <taxon>Apocrita</taxon>
        <taxon>Aculeata</taxon>
        <taxon>Vespoidea</taxon>
        <taxon>Vespidae</taxon>
        <taxon>Vespinae</taxon>
        <taxon>Vespula</taxon>
    </lineage>
</organism>
<feature type="compositionally biased region" description="Basic residues" evidence="1">
    <location>
        <begin position="13"/>
        <end position="33"/>
    </location>
</feature>
<keyword evidence="2" id="KW-0472">Membrane</keyword>
<sequence length="160" mass="18374">MQLVRKQVATCRSRNRSRSRNSRSRNSRSRSRRFSFVENAESRGRDAVRVEKKRCCPQRALIRVFSEHPCNTPKTPLEFLEKTLAQTLCVLSRGRFQRLTKEQRRNEVDDDDDDDDEKFLVESHKREKETNTLYANGITESVTATAVALAIAIAVAIAFG</sequence>
<feature type="transmembrane region" description="Helical" evidence="2">
    <location>
        <begin position="133"/>
        <end position="159"/>
    </location>
</feature>
<gene>
    <name evidence="3" type="ORF">H0235_006827</name>
</gene>
<feature type="region of interest" description="Disordered" evidence="1">
    <location>
        <begin position="1"/>
        <end position="35"/>
    </location>
</feature>
<dbReference type="Proteomes" id="UP000600918">
    <property type="component" value="Unassembled WGS sequence"/>
</dbReference>
<proteinExistence type="predicted"/>
<dbReference type="EMBL" id="JACSDY010000005">
    <property type="protein sequence ID" value="KAF7427133.1"/>
    <property type="molecule type" value="Genomic_DNA"/>
</dbReference>
<evidence type="ECO:0000256" key="2">
    <source>
        <dbReference type="SAM" id="Phobius"/>
    </source>
</evidence>
<accession>A0A834P3M2</accession>
<reference evidence="3" key="1">
    <citation type="journal article" date="2020" name="G3 (Bethesda)">
        <title>High-Quality Assemblies for Three Invasive Social Wasps from the &lt;i&gt;Vespula&lt;/i&gt; Genus.</title>
        <authorList>
            <person name="Harrop T.W.R."/>
            <person name="Guhlin J."/>
            <person name="McLaughlin G.M."/>
            <person name="Permina E."/>
            <person name="Stockwell P."/>
            <person name="Gilligan J."/>
            <person name="Le Lec M.F."/>
            <person name="Gruber M.A.M."/>
            <person name="Quinn O."/>
            <person name="Lovegrove M."/>
            <person name="Duncan E.J."/>
            <person name="Remnant E.J."/>
            <person name="Van Eeckhoven J."/>
            <person name="Graham B."/>
            <person name="Knapp R.A."/>
            <person name="Langford K.W."/>
            <person name="Kronenberg Z."/>
            <person name="Press M.O."/>
            <person name="Eacker S.M."/>
            <person name="Wilson-Rankin E.E."/>
            <person name="Purcell J."/>
            <person name="Lester P.J."/>
            <person name="Dearden P.K."/>
        </authorList>
    </citation>
    <scope>NUCLEOTIDE SEQUENCE</scope>
    <source>
        <strain evidence="3">Volc-1</strain>
    </source>
</reference>
<evidence type="ECO:0000313" key="4">
    <source>
        <dbReference type="Proteomes" id="UP000600918"/>
    </source>
</evidence>
<keyword evidence="2" id="KW-0812">Transmembrane</keyword>
<dbReference type="AlphaFoldDB" id="A0A834P3M2"/>
<evidence type="ECO:0000256" key="1">
    <source>
        <dbReference type="SAM" id="MobiDB-lite"/>
    </source>
</evidence>
<comment type="caution">
    <text evidence="3">The sequence shown here is derived from an EMBL/GenBank/DDBJ whole genome shotgun (WGS) entry which is preliminary data.</text>
</comment>